<dbReference type="EMBL" id="AP018694">
    <property type="protein sequence ID" value="BBE19843.1"/>
    <property type="molecule type" value="Genomic_DNA"/>
</dbReference>
<protein>
    <submittedName>
        <fullName evidence="1">Uncharacterized protein</fullName>
    </submittedName>
</protein>
<organism evidence="1 2">
    <name type="scientific">Aquipluma nitroreducens</name>
    <dbReference type="NCBI Taxonomy" id="2010828"/>
    <lineage>
        <taxon>Bacteria</taxon>
        <taxon>Pseudomonadati</taxon>
        <taxon>Bacteroidota</taxon>
        <taxon>Bacteroidia</taxon>
        <taxon>Marinilabiliales</taxon>
        <taxon>Prolixibacteraceae</taxon>
        <taxon>Aquipluma</taxon>
    </lineage>
</organism>
<evidence type="ECO:0000313" key="2">
    <source>
        <dbReference type="Proteomes" id="UP001193389"/>
    </source>
</evidence>
<proteinExistence type="predicted"/>
<reference evidence="1" key="1">
    <citation type="journal article" date="2020" name="Int. J. Syst. Evol. Microbiol.">
        <title>Aquipluma nitroreducens gen. nov. sp. nov., a novel facultatively anaerobic bacterium isolated from a freshwater lake.</title>
        <authorList>
            <person name="Watanabe M."/>
            <person name="Kojima H."/>
            <person name="Fukui M."/>
        </authorList>
    </citation>
    <scope>NUCLEOTIDE SEQUENCE</scope>
    <source>
        <strain evidence="1">MeG22</strain>
    </source>
</reference>
<name>A0A5K7SE44_9BACT</name>
<accession>A0A5K7SE44</accession>
<dbReference type="KEGG" id="anf:AQPE_4031"/>
<evidence type="ECO:0000313" key="1">
    <source>
        <dbReference type="EMBL" id="BBE19843.1"/>
    </source>
</evidence>
<keyword evidence="2" id="KW-1185">Reference proteome</keyword>
<sequence>MVSPEDSRIVSEFFGVNFVSDAVHPKDLISQIQQNKHTQIMGQPVNMYD</sequence>
<dbReference type="AlphaFoldDB" id="A0A5K7SE44"/>
<dbReference type="Proteomes" id="UP001193389">
    <property type="component" value="Chromosome"/>
</dbReference>
<gene>
    <name evidence="1" type="ORF">AQPE_4031</name>
</gene>